<reference evidence="1" key="1">
    <citation type="submission" date="2021-06" db="EMBL/GenBank/DDBJ databases">
        <authorList>
            <person name="Kallberg Y."/>
            <person name="Tangrot J."/>
            <person name="Rosling A."/>
        </authorList>
    </citation>
    <scope>NUCLEOTIDE SEQUENCE</scope>
    <source>
        <strain evidence="1">87-6 pot B 2015</strain>
    </source>
</reference>
<evidence type="ECO:0000313" key="1">
    <source>
        <dbReference type="EMBL" id="CAG8655777.1"/>
    </source>
</evidence>
<sequence length="42" mass="4713">SEDDNTLIIELLSSSLTFSIKATLQNPKWIKDRSSVLLSSVY</sequence>
<keyword evidence="2" id="KW-1185">Reference proteome</keyword>
<name>A0A9N9H847_FUNMO</name>
<organism evidence="1 2">
    <name type="scientific">Funneliformis mosseae</name>
    <name type="common">Endomycorrhizal fungus</name>
    <name type="synonym">Glomus mosseae</name>
    <dbReference type="NCBI Taxonomy" id="27381"/>
    <lineage>
        <taxon>Eukaryota</taxon>
        <taxon>Fungi</taxon>
        <taxon>Fungi incertae sedis</taxon>
        <taxon>Mucoromycota</taxon>
        <taxon>Glomeromycotina</taxon>
        <taxon>Glomeromycetes</taxon>
        <taxon>Glomerales</taxon>
        <taxon>Glomeraceae</taxon>
        <taxon>Funneliformis</taxon>
    </lineage>
</organism>
<protein>
    <submittedName>
        <fullName evidence="1">1131_t:CDS:1</fullName>
    </submittedName>
</protein>
<gene>
    <name evidence="1" type="ORF">FMOSSE_LOCUS11694</name>
</gene>
<evidence type="ECO:0000313" key="2">
    <source>
        <dbReference type="Proteomes" id="UP000789375"/>
    </source>
</evidence>
<dbReference type="AlphaFoldDB" id="A0A9N9H847"/>
<comment type="caution">
    <text evidence="1">The sequence shown here is derived from an EMBL/GenBank/DDBJ whole genome shotgun (WGS) entry which is preliminary data.</text>
</comment>
<accession>A0A9N9H847</accession>
<proteinExistence type="predicted"/>
<dbReference type="Proteomes" id="UP000789375">
    <property type="component" value="Unassembled WGS sequence"/>
</dbReference>
<dbReference type="EMBL" id="CAJVPP010004812">
    <property type="protein sequence ID" value="CAG8655777.1"/>
    <property type="molecule type" value="Genomic_DNA"/>
</dbReference>
<feature type="non-terminal residue" evidence="1">
    <location>
        <position position="1"/>
    </location>
</feature>